<gene>
    <name evidence="1" type="ORF">OMW55_08580</name>
</gene>
<comment type="caution">
    <text evidence="1">The sequence shown here is derived from an EMBL/GenBank/DDBJ whole genome shotgun (WGS) entry which is preliminary data.</text>
</comment>
<dbReference type="Proteomes" id="UP001526246">
    <property type="component" value="Unassembled WGS sequence"/>
</dbReference>
<proteinExistence type="predicted"/>
<dbReference type="RefSeq" id="WP_264882417.1">
    <property type="nucleotide sequence ID" value="NZ_JAPDOB010000002.1"/>
</dbReference>
<dbReference type="EMBL" id="JAPDOB010000002">
    <property type="protein sequence ID" value="MCW3797857.1"/>
    <property type="molecule type" value="Genomic_DNA"/>
</dbReference>
<protein>
    <submittedName>
        <fullName evidence="1">Uncharacterized protein</fullName>
    </submittedName>
</protein>
<keyword evidence="2" id="KW-1185">Reference proteome</keyword>
<accession>A0ABT3JFK6</accession>
<name>A0ABT3JFK6_9SPHN</name>
<evidence type="ECO:0000313" key="1">
    <source>
        <dbReference type="EMBL" id="MCW3797857.1"/>
    </source>
</evidence>
<organism evidence="1 2">
    <name type="scientific">Sphingomonas arvum</name>
    <dbReference type="NCBI Taxonomy" id="2992113"/>
    <lineage>
        <taxon>Bacteria</taxon>
        <taxon>Pseudomonadati</taxon>
        <taxon>Pseudomonadota</taxon>
        <taxon>Alphaproteobacteria</taxon>
        <taxon>Sphingomonadales</taxon>
        <taxon>Sphingomonadaceae</taxon>
        <taxon>Sphingomonas</taxon>
    </lineage>
</organism>
<sequence>MRRLLTNIAGAALAEVALGVALAGAAVVVGSIGLNAAVQQAVAQDRAVQAGTAVR</sequence>
<reference evidence="1 2" key="1">
    <citation type="submission" date="2022-10" db="EMBL/GenBank/DDBJ databases">
        <title>Sphingomonas sp.</title>
        <authorList>
            <person name="Jin C."/>
        </authorList>
    </citation>
    <scope>NUCLEOTIDE SEQUENCE [LARGE SCALE GENOMIC DNA]</scope>
    <source>
        <strain evidence="1 2">BN140010</strain>
    </source>
</reference>
<evidence type="ECO:0000313" key="2">
    <source>
        <dbReference type="Proteomes" id="UP001526246"/>
    </source>
</evidence>